<evidence type="ECO:0000313" key="1">
    <source>
        <dbReference type="EMBL" id="SEQ11917.1"/>
    </source>
</evidence>
<protein>
    <submittedName>
        <fullName evidence="1">Uncharacterized protein</fullName>
    </submittedName>
</protein>
<evidence type="ECO:0000313" key="2">
    <source>
        <dbReference type="Proteomes" id="UP000183658"/>
    </source>
</evidence>
<accession>A0A1H9DF39</accession>
<gene>
    <name evidence="1" type="ORF">SAMN05444355_101462</name>
</gene>
<organism evidence="1 2">
    <name type="scientific">Flavobacterium frigoris</name>
    <dbReference type="NCBI Taxonomy" id="229204"/>
    <lineage>
        <taxon>Bacteria</taxon>
        <taxon>Pseudomonadati</taxon>
        <taxon>Bacteroidota</taxon>
        <taxon>Flavobacteriia</taxon>
        <taxon>Flavobacteriales</taxon>
        <taxon>Flavobacteriaceae</taxon>
        <taxon>Flavobacterium</taxon>
    </lineage>
</organism>
<sequence length="128" mass="15066">MPIFVSNIFYMQKIKQIYYNDSGTSFYWRKENEILIDKVQLIFRETGFYFTKQELQLFKSCIEESYSLNSCCDDCELKNQCHKFLLTTPCSQIDLAVTMQELNAVKDLVEGTLFKINLDDYLYGVGMN</sequence>
<dbReference type="AlphaFoldDB" id="A0A1H9DF39"/>
<dbReference type="EMBL" id="FOFZ01000001">
    <property type="protein sequence ID" value="SEQ11917.1"/>
    <property type="molecule type" value="Genomic_DNA"/>
</dbReference>
<name>A0A1H9DF39_FLAFI</name>
<dbReference type="Proteomes" id="UP000183658">
    <property type="component" value="Unassembled WGS sequence"/>
</dbReference>
<keyword evidence="2" id="KW-1185">Reference proteome</keyword>
<proteinExistence type="predicted"/>
<reference evidence="2" key="1">
    <citation type="submission" date="2016-10" db="EMBL/GenBank/DDBJ databases">
        <authorList>
            <person name="Varghese N."/>
            <person name="Submissions S."/>
        </authorList>
    </citation>
    <scope>NUCLEOTIDE SEQUENCE [LARGE SCALE GENOMIC DNA]</scope>
    <source>
        <strain evidence="2">DSM 15719</strain>
    </source>
</reference>